<keyword evidence="1" id="KW-0406">Ion transport</keyword>
<feature type="domain" description="Cyclic nucleotide-binding" evidence="4">
    <location>
        <begin position="447"/>
        <end position="524"/>
    </location>
</feature>
<protein>
    <submittedName>
        <fullName evidence="5">Putative rmlC-like jelly roll protein</fullName>
    </submittedName>
</protein>
<evidence type="ECO:0000256" key="2">
    <source>
        <dbReference type="ARBA" id="ARBA00023303"/>
    </source>
</evidence>
<gene>
    <name evidence="5" type="ORF">RchiOBHm_Chr1g0318251</name>
</gene>
<reference evidence="5 6" key="1">
    <citation type="journal article" date="2018" name="Nat. Genet.">
        <title>The Rosa genome provides new insights in the design of modern roses.</title>
        <authorList>
            <person name="Bendahmane M."/>
        </authorList>
    </citation>
    <scope>NUCLEOTIDE SEQUENCE [LARGE SCALE GENOMIC DNA]</scope>
    <source>
        <strain evidence="6">cv. Old Blush</strain>
    </source>
</reference>
<dbReference type="OMA" id="DEDRTCY"/>
<evidence type="ECO:0000313" key="6">
    <source>
        <dbReference type="Proteomes" id="UP000238479"/>
    </source>
</evidence>
<dbReference type="STRING" id="74649.A0A2P6S879"/>
<dbReference type="GO" id="GO:0034220">
    <property type="term" value="P:monoatomic ion transmembrane transport"/>
    <property type="evidence" value="ECO:0007669"/>
    <property type="project" value="UniProtKB-KW"/>
</dbReference>
<evidence type="ECO:0000256" key="3">
    <source>
        <dbReference type="SAM" id="Phobius"/>
    </source>
</evidence>
<feature type="transmembrane region" description="Helical" evidence="3">
    <location>
        <begin position="91"/>
        <end position="110"/>
    </location>
</feature>
<keyword evidence="1" id="KW-0813">Transport</keyword>
<dbReference type="PANTHER" id="PTHR45651:SF68">
    <property type="entry name" value="ION TRANSPORT DOMAIN-CONTAINING PROTEIN"/>
    <property type="match status" value="1"/>
</dbReference>
<keyword evidence="1" id="KW-1071">Ligand-gated ion channel</keyword>
<dbReference type="Gramene" id="PRQ54854">
    <property type="protein sequence ID" value="PRQ54854"/>
    <property type="gene ID" value="RchiOBHm_Chr1g0318251"/>
</dbReference>
<dbReference type="CDD" id="cd00038">
    <property type="entry name" value="CAP_ED"/>
    <property type="match status" value="1"/>
</dbReference>
<keyword evidence="3" id="KW-0812">Transmembrane</keyword>
<organism evidence="5 6">
    <name type="scientific">Rosa chinensis</name>
    <name type="common">China rose</name>
    <dbReference type="NCBI Taxonomy" id="74649"/>
    <lineage>
        <taxon>Eukaryota</taxon>
        <taxon>Viridiplantae</taxon>
        <taxon>Streptophyta</taxon>
        <taxon>Embryophyta</taxon>
        <taxon>Tracheophyta</taxon>
        <taxon>Spermatophyta</taxon>
        <taxon>Magnoliopsida</taxon>
        <taxon>eudicotyledons</taxon>
        <taxon>Gunneridae</taxon>
        <taxon>Pentapetalae</taxon>
        <taxon>rosids</taxon>
        <taxon>fabids</taxon>
        <taxon>Rosales</taxon>
        <taxon>Rosaceae</taxon>
        <taxon>Rosoideae</taxon>
        <taxon>Rosoideae incertae sedis</taxon>
        <taxon>Rosa</taxon>
    </lineage>
</organism>
<dbReference type="GO" id="GO:0016020">
    <property type="term" value="C:membrane"/>
    <property type="evidence" value="ECO:0007669"/>
    <property type="project" value="UniProtKB-SubCell"/>
</dbReference>
<dbReference type="InterPro" id="IPR014710">
    <property type="entry name" value="RmlC-like_jellyroll"/>
</dbReference>
<name>A0A2P6S879_ROSCH</name>
<dbReference type="PANTHER" id="PTHR45651">
    <property type="entry name" value="CYCLIC NUCLEOTIDE-GATED ION CHANNEL 15-RELATED-RELATED"/>
    <property type="match status" value="1"/>
</dbReference>
<dbReference type="SMART" id="SM00100">
    <property type="entry name" value="cNMP"/>
    <property type="match status" value="1"/>
</dbReference>
<evidence type="ECO:0000313" key="5">
    <source>
        <dbReference type="EMBL" id="PRQ54854.1"/>
    </source>
</evidence>
<dbReference type="Proteomes" id="UP000238479">
    <property type="component" value="Chromosome 1"/>
</dbReference>
<keyword evidence="2" id="KW-0407">Ion channel</keyword>
<sequence>MYIVLWFSNTQWNGVEVKESSSTRIKKWPEVKDILNPHDDDEPKIFFPMWDVIFMISCAIAVFLDPLYSYIPVVDEDRTCYFWDQKLMWTFLGLRSAVDLFYMMDIIIFLHRIHSINITYAKFAASWSWKVKDGRVLNLKKKKSLKERIRKRFPVLPRIFVALPILQAVALTGKYTQYNNFDLFLVTPVQYIMRVYYIYGSLKGIPNIATEVGRFLQAILDFLPFVLAAHLFGALWYGLALQREVDCWTSDVVCMNVTDQQPICDSYTLNYFYCSNYTEGNNKIINITHLEETCNIDASPPIFDFGIYLYALQSNMTSSSTSLPRKMLQCFWWGLRNISSFGSNLQTGPHIVEIIFAVLALKNISDQLKMKRKVKMMSLEVDLWLSRNNLPRKDLKRLKKMIMKNVKEKLEEKKDIDMHNVLSILPIVQKRRIMCILRLASLKEVVMFRTMNEQVLEAICEYLKPVTYTEGCNIIQEGQPLEMMLFITQGTALTYVTSSTNGATRSSSVIKYLKRGDLCGEELLNCISKLAAFSDFPISTRVVKAQTRIEGFALRAHDLKSVVSNFWWHFRREELDRVDGSQLPEWEHVAASFIQEKWRLRHHARSSKSCESMH</sequence>
<dbReference type="SUPFAM" id="SSF51206">
    <property type="entry name" value="cAMP-binding domain-like"/>
    <property type="match status" value="1"/>
</dbReference>
<dbReference type="InterPro" id="IPR018490">
    <property type="entry name" value="cNMP-bd_dom_sf"/>
</dbReference>
<dbReference type="EMBL" id="PDCK01000039">
    <property type="protein sequence ID" value="PRQ54854.1"/>
    <property type="molecule type" value="Genomic_DNA"/>
</dbReference>
<keyword evidence="3" id="KW-1133">Transmembrane helix</keyword>
<evidence type="ECO:0000259" key="4">
    <source>
        <dbReference type="PROSITE" id="PS50042"/>
    </source>
</evidence>
<accession>A0A2P6S879</accession>
<comment type="caution">
    <text evidence="5">The sequence shown here is derived from an EMBL/GenBank/DDBJ whole genome shotgun (WGS) entry which is preliminary data.</text>
</comment>
<dbReference type="InterPro" id="IPR000595">
    <property type="entry name" value="cNMP-bd_dom"/>
</dbReference>
<dbReference type="AlphaFoldDB" id="A0A2P6S879"/>
<dbReference type="PROSITE" id="PS50042">
    <property type="entry name" value="CNMP_BINDING_3"/>
    <property type="match status" value="1"/>
</dbReference>
<evidence type="ECO:0000256" key="1">
    <source>
        <dbReference type="ARBA" id="ARBA00023286"/>
    </source>
</evidence>
<feature type="transmembrane region" description="Helical" evidence="3">
    <location>
        <begin position="52"/>
        <end position="71"/>
    </location>
</feature>
<proteinExistence type="predicted"/>
<dbReference type="Gene3D" id="2.60.120.10">
    <property type="entry name" value="Jelly Rolls"/>
    <property type="match status" value="1"/>
</dbReference>
<keyword evidence="3" id="KW-0472">Membrane</keyword>
<keyword evidence="6" id="KW-1185">Reference proteome</keyword>